<feature type="region of interest" description="Disordered" evidence="1">
    <location>
        <begin position="239"/>
        <end position="302"/>
    </location>
</feature>
<feature type="domain" description="MADF" evidence="2">
    <location>
        <begin position="18"/>
        <end position="109"/>
    </location>
</feature>
<dbReference type="Proteomes" id="UP001059596">
    <property type="component" value="Unassembled WGS sequence"/>
</dbReference>
<feature type="compositionally biased region" description="Basic and acidic residues" evidence="1">
    <location>
        <begin position="398"/>
        <end position="407"/>
    </location>
</feature>
<dbReference type="Pfam" id="PF10545">
    <property type="entry name" value="MADF_DNA_bdg"/>
    <property type="match status" value="1"/>
</dbReference>
<keyword evidence="4" id="KW-1185">Reference proteome</keyword>
<feature type="compositionally biased region" description="Acidic residues" evidence="1">
    <location>
        <begin position="316"/>
        <end position="328"/>
    </location>
</feature>
<dbReference type="InterPro" id="IPR006578">
    <property type="entry name" value="MADF-dom"/>
</dbReference>
<reference evidence="3" key="1">
    <citation type="journal article" date="2023" name="Genome Biol. Evol.">
        <title>Long-read-based Genome Assembly of Drosophila gunungcola Reveals Fewer Chemosensory Genes in Flower-breeding Species.</title>
        <authorList>
            <person name="Negi A."/>
            <person name="Liao B.Y."/>
            <person name="Yeh S.D."/>
        </authorList>
    </citation>
    <scope>NUCLEOTIDE SEQUENCE</scope>
    <source>
        <strain evidence="3">Sukarami</strain>
    </source>
</reference>
<evidence type="ECO:0000313" key="4">
    <source>
        <dbReference type="Proteomes" id="UP001059596"/>
    </source>
</evidence>
<sequence>MSPMGANNLYDEPEVMEEFISCYRHFTALWDSSSTDYLSKQKKEPGYQELLKILRRVNGGCSVQDVKRKINSLRCCYRREIKKIQASENGYQPRLWWFHLMDFLKPVLNIQSPVRVKSESMDDSPDETSINSSAVSKPFNMSQHSHTAIEYWSEFFRMYRSMPELWLVRSKLYRDRKLKDESYGRLLELLRVSDRYSKVITPMCHRSGTLKSSIFYLNLKRGELQLDNETVAAAGQERDYENITVYQDEQKPDSPDYMQQHESEEGHSNMDADLTEESDNDNDNDHVIHQIDSDDDDIFSEPFPTEEDVLRIEAVGDGEADPDPEPEPDQQSVTSMARLKSEHKPDDYQPSYSGTSKNMSPLPRNSSELVGREVITDKTGRRIRIRRRRSSNDSDYGETARKRRVEEIPDRDRTEIGIEKEKEIEIEIIGALKAIAITNAS</sequence>
<protein>
    <recommendedName>
        <fullName evidence="2">MADF domain-containing protein</fullName>
    </recommendedName>
</protein>
<name>A0A9P9YCH9_9MUSC</name>
<organism evidence="3 4">
    <name type="scientific">Drosophila gunungcola</name>
    <name type="common">fruit fly</name>
    <dbReference type="NCBI Taxonomy" id="103775"/>
    <lineage>
        <taxon>Eukaryota</taxon>
        <taxon>Metazoa</taxon>
        <taxon>Ecdysozoa</taxon>
        <taxon>Arthropoda</taxon>
        <taxon>Hexapoda</taxon>
        <taxon>Insecta</taxon>
        <taxon>Pterygota</taxon>
        <taxon>Neoptera</taxon>
        <taxon>Endopterygota</taxon>
        <taxon>Diptera</taxon>
        <taxon>Brachycera</taxon>
        <taxon>Muscomorpha</taxon>
        <taxon>Ephydroidea</taxon>
        <taxon>Drosophilidae</taxon>
        <taxon>Drosophila</taxon>
        <taxon>Sophophora</taxon>
    </lineage>
</organism>
<dbReference type="PANTHER" id="PTHR21505">
    <property type="entry name" value="MADF DOMAIN-CONTAINING PROTEIN-RELATED"/>
    <property type="match status" value="1"/>
</dbReference>
<feature type="compositionally biased region" description="Acidic residues" evidence="1">
    <location>
        <begin position="273"/>
        <end position="282"/>
    </location>
</feature>
<dbReference type="PROSITE" id="PS51029">
    <property type="entry name" value="MADF"/>
    <property type="match status" value="1"/>
</dbReference>
<dbReference type="PANTHER" id="PTHR21505:SF8">
    <property type="entry name" value="DPT-YFP REPRESSOR BY OVEREXPRESSION, ISOFORM D-RELATED"/>
    <property type="match status" value="1"/>
</dbReference>
<feature type="compositionally biased region" description="Basic and acidic residues" evidence="1">
    <location>
        <begin position="283"/>
        <end position="292"/>
    </location>
</feature>
<evidence type="ECO:0000256" key="1">
    <source>
        <dbReference type="SAM" id="MobiDB-lite"/>
    </source>
</evidence>
<evidence type="ECO:0000259" key="2">
    <source>
        <dbReference type="PROSITE" id="PS51029"/>
    </source>
</evidence>
<dbReference type="EMBL" id="JAMKOV010000075">
    <property type="protein sequence ID" value="KAI8034376.1"/>
    <property type="molecule type" value="Genomic_DNA"/>
</dbReference>
<proteinExistence type="predicted"/>
<gene>
    <name evidence="3" type="ORF">M5D96_012839</name>
</gene>
<comment type="caution">
    <text evidence="3">The sequence shown here is derived from an EMBL/GenBank/DDBJ whole genome shotgun (WGS) entry which is preliminary data.</text>
</comment>
<accession>A0A9P9YCH9</accession>
<feature type="compositionally biased region" description="Basic and acidic residues" evidence="1">
    <location>
        <begin position="248"/>
        <end position="270"/>
    </location>
</feature>
<dbReference type="AlphaFoldDB" id="A0A9P9YCH9"/>
<evidence type="ECO:0000313" key="3">
    <source>
        <dbReference type="EMBL" id="KAI8034376.1"/>
    </source>
</evidence>
<feature type="compositionally biased region" description="Acidic residues" evidence="1">
    <location>
        <begin position="293"/>
        <end position="302"/>
    </location>
</feature>
<dbReference type="SMART" id="SM00595">
    <property type="entry name" value="MADF"/>
    <property type="match status" value="1"/>
</dbReference>
<feature type="compositionally biased region" description="Basic and acidic residues" evidence="1">
    <location>
        <begin position="370"/>
        <end position="380"/>
    </location>
</feature>
<feature type="region of interest" description="Disordered" evidence="1">
    <location>
        <begin position="316"/>
        <end position="407"/>
    </location>
</feature>
<feature type="compositionally biased region" description="Polar residues" evidence="1">
    <location>
        <begin position="350"/>
        <end position="368"/>
    </location>
</feature>